<evidence type="ECO:0000256" key="1">
    <source>
        <dbReference type="ARBA" id="ARBA00004496"/>
    </source>
</evidence>
<dbReference type="Pfam" id="PF17832">
    <property type="entry name" value="Pre-PUA"/>
    <property type="match status" value="1"/>
</dbReference>
<keyword evidence="2" id="KW-0963">Cytoplasm</keyword>
<accession>A0A0M0K4Q5</accession>
<dbReference type="Gene3D" id="3.10.400.20">
    <property type="match status" value="1"/>
</dbReference>
<dbReference type="PANTHER" id="PTHR22798">
    <property type="entry name" value="MCT-1 PROTEIN"/>
    <property type="match status" value="1"/>
</dbReference>
<dbReference type="OrthoDB" id="10249667at2759"/>
<dbReference type="SUPFAM" id="SSF88697">
    <property type="entry name" value="PUA domain-like"/>
    <property type="match status" value="1"/>
</dbReference>
<evidence type="ECO:0000313" key="5">
    <source>
        <dbReference type="Proteomes" id="UP000037460"/>
    </source>
</evidence>
<evidence type="ECO:0000259" key="3">
    <source>
        <dbReference type="SMART" id="SM00359"/>
    </source>
</evidence>
<dbReference type="InterPro" id="IPR041366">
    <property type="entry name" value="Pre-PUA"/>
</dbReference>
<dbReference type="GO" id="GO:0003723">
    <property type="term" value="F:RNA binding"/>
    <property type="evidence" value="ECO:0007669"/>
    <property type="project" value="InterPro"/>
</dbReference>
<dbReference type="GO" id="GO:0005737">
    <property type="term" value="C:cytoplasm"/>
    <property type="evidence" value="ECO:0007669"/>
    <property type="project" value="UniProtKB-SubCell"/>
</dbReference>
<dbReference type="Proteomes" id="UP000037460">
    <property type="component" value="Unassembled WGS sequence"/>
</dbReference>
<dbReference type="Pfam" id="PF01472">
    <property type="entry name" value="PUA"/>
    <property type="match status" value="1"/>
</dbReference>
<dbReference type="GO" id="GO:0001731">
    <property type="term" value="P:formation of translation preinitiation complex"/>
    <property type="evidence" value="ECO:0007669"/>
    <property type="project" value="TreeGrafter"/>
</dbReference>
<evidence type="ECO:0000256" key="2">
    <source>
        <dbReference type="ARBA" id="ARBA00022490"/>
    </source>
</evidence>
<dbReference type="AlphaFoldDB" id="A0A0M0K4Q5"/>
<dbReference type="SMART" id="SM00359">
    <property type="entry name" value="PUA"/>
    <property type="match status" value="1"/>
</dbReference>
<dbReference type="PANTHER" id="PTHR22798:SF0">
    <property type="entry name" value="MALIGNANT T-CELL-AMPLIFIED SEQUENCE 1"/>
    <property type="match status" value="1"/>
</dbReference>
<dbReference type="PIRSF" id="PIRSF005067">
    <property type="entry name" value="Tma_RNA-bind_prd"/>
    <property type="match status" value="1"/>
</dbReference>
<comment type="caution">
    <text evidence="4">The sequence shown here is derived from an EMBL/GenBank/DDBJ whole genome shotgun (WGS) entry which is preliminary data.</text>
</comment>
<proteinExistence type="predicted"/>
<dbReference type="EMBL" id="JWZX01001421">
    <property type="protein sequence ID" value="KOO33789.1"/>
    <property type="molecule type" value="Genomic_DNA"/>
</dbReference>
<dbReference type="NCBIfam" id="TIGR00451">
    <property type="entry name" value="unchar_dom_2"/>
    <property type="match status" value="1"/>
</dbReference>
<evidence type="ECO:0000313" key="4">
    <source>
        <dbReference type="EMBL" id="KOO33789.1"/>
    </source>
</evidence>
<sequence length="142" mass="15565">MPKKDSLIMCKCKDNIQVLVGPAPDNEFIFFQCRQGPWLPTLRLLHQYPDILPKFRVDRGAIRFVLSGANIMAPGLTSPGGHMDPVPAESLVGIFAEGKEHALAIGVTTMSSEQIAADNKGIAVENTHWLKDGMWTLRSLAP</sequence>
<dbReference type="CDD" id="cd21155">
    <property type="entry name" value="PUA_MCTS-1-like"/>
    <property type="match status" value="1"/>
</dbReference>
<gene>
    <name evidence="4" type="ORF">Ctob_014514</name>
</gene>
<organism evidence="4 5">
    <name type="scientific">Chrysochromulina tobinii</name>
    <dbReference type="NCBI Taxonomy" id="1460289"/>
    <lineage>
        <taxon>Eukaryota</taxon>
        <taxon>Haptista</taxon>
        <taxon>Haptophyta</taxon>
        <taxon>Prymnesiophyceae</taxon>
        <taxon>Prymnesiales</taxon>
        <taxon>Chrysochromulinaceae</taxon>
        <taxon>Chrysochromulina</taxon>
    </lineage>
</organism>
<dbReference type="InterPro" id="IPR004521">
    <property type="entry name" value="Uncharacterised_CHP00451"/>
</dbReference>
<feature type="domain" description="PUA" evidence="3">
    <location>
        <begin position="53"/>
        <end position="131"/>
    </location>
</feature>
<reference evidence="5" key="1">
    <citation type="journal article" date="2015" name="PLoS Genet.">
        <title>Genome Sequence and Transcriptome Analyses of Chrysochromulina tobin: Metabolic Tools for Enhanced Algal Fitness in the Prominent Order Prymnesiales (Haptophyceae).</title>
        <authorList>
            <person name="Hovde B.T."/>
            <person name="Deodato C.R."/>
            <person name="Hunsperger H.M."/>
            <person name="Ryken S.A."/>
            <person name="Yost W."/>
            <person name="Jha R.K."/>
            <person name="Patterson J."/>
            <person name="Monnat R.J. Jr."/>
            <person name="Barlow S.B."/>
            <person name="Starkenburg S.R."/>
            <person name="Cattolico R.A."/>
        </authorList>
    </citation>
    <scope>NUCLEOTIDE SEQUENCE</scope>
    <source>
        <strain evidence="5">CCMP291</strain>
    </source>
</reference>
<protein>
    <submittedName>
        <fullName evidence="4">Malignant t cell-amplified sequence 1-like protein</fullName>
    </submittedName>
</protein>
<keyword evidence="5" id="KW-1185">Reference proteome</keyword>
<dbReference type="InterPro" id="IPR015947">
    <property type="entry name" value="PUA-like_sf"/>
</dbReference>
<comment type="subcellular location">
    <subcellularLocation>
        <location evidence="1">Cytoplasm</location>
    </subcellularLocation>
</comment>
<name>A0A0M0K4Q5_9EUKA</name>
<dbReference type="PROSITE" id="PS50890">
    <property type="entry name" value="PUA"/>
    <property type="match status" value="1"/>
</dbReference>
<dbReference type="InterPro" id="IPR016437">
    <property type="entry name" value="MCT-1/Tma20"/>
</dbReference>
<dbReference type="InterPro" id="IPR002478">
    <property type="entry name" value="PUA"/>
</dbReference>